<dbReference type="InterPro" id="IPR002528">
    <property type="entry name" value="MATE_fam"/>
</dbReference>
<dbReference type="GO" id="GO:0016020">
    <property type="term" value="C:membrane"/>
    <property type="evidence" value="ECO:0007669"/>
    <property type="project" value="UniProtKB-SubCell"/>
</dbReference>
<evidence type="ECO:0000256" key="1">
    <source>
        <dbReference type="ARBA" id="ARBA00004141"/>
    </source>
</evidence>
<accession>A0A7N0T5L4</accession>
<dbReference type="InterPro" id="IPR045069">
    <property type="entry name" value="MATE_euk"/>
</dbReference>
<dbReference type="NCBIfam" id="TIGR00797">
    <property type="entry name" value="matE"/>
    <property type="match status" value="1"/>
</dbReference>
<dbReference type="GO" id="GO:1990961">
    <property type="term" value="P:xenobiotic detoxification by transmembrane export across the plasma membrane"/>
    <property type="evidence" value="ECO:0007669"/>
    <property type="project" value="InterPro"/>
</dbReference>
<evidence type="ECO:0000256" key="3">
    <source>
        <dbReference type="ARBA" id="ARBA00022692"/>
    </source>
</evidence>
<keyword evidence="5 6" id="KW-0472">Membrane</keyword>
<feature type="transmembrane region" description="Helical" evidence="6">
    <location>
        <begin position="406"/>
        <end position="425"/>
    </location>
</feature>
<name>A0A7N0T5L4_KALFE</name>
<evidence type="ECO:0000256" key="6">
    <source>
        <dbReference type="RuleBase" id="RU004914"/>
    </source>
</evidence>
<keyword evidence="3 6" id="KW-0812">Transmembrane</keyword>
<dbReference type="PANTHER" id="PTHR11206">
    <property type="entry name" value="MULTIDRUG RESISTANCE PROTEIN"/>
    <property type="match status" value="1"/>
</dbReference>
<sequence length="505" mass="53995">MSQQQPQLSAATDACEAHRSMMPPPAASTSFAPDKSDIQQVNGLGDSFDRELLYVETKMLWRLAGPVIFMSTCQYSFGAVILLLARGHVGIIALAAVAAENSVIAGFFIGAMLGKGCAPEKLRGQAFGAGQIDMLRVYMRRSWVILNSAAILLLLFYISPSTSLLKLIGQETEIREAVGTFAVYMTPQLFAFAFNFPIAKFLQAQSKAMAMAVIAGAVLVLHTLLSWLLMVKLGWGLVGAAIALNSSWVLIALAKMAYAVSGTCGLALPGISFQNLEGLFQLSFTSAAMVCLETWHYMTLILFAGYLMNKEIAVDALSIFMNIVGWAVMMAIGFNAAISVRVSAELGAAHPRTAKFSVLAGAALSTFIGLILSLVLILTRSEHHHYPSSLAEISEVKSLVDKLTPVFAACIVISNLQPILSGAAVGAGRQAFAAYVNIACHYLFGMPMGVLLGYKLGLGTQGIWTGLISGAFVQTSILLLMIYMTNRSKEVTKATRGPASFSLTF</sequence>
<comment type="subcellular location">
    <subcellularLocation>
        <location evidence="1">Membrane</location>
        <topology evidence="1">Multi-pass membrane protein</topology>
    </subcellularLocation>
</comment>
<keyword evidence="8" id="KW-1185">Reference proteome</keyword>
<organism evidence="7 8">
    <name type="scientific">Kalanchoe fedtschenkoi</name>
    <name type="common">Lavender scallops</name>
    <name type="synonym">South American air plant</name>
    <dbReference type="NCBI Taxonomy" id="63787"/>
    <lineage>
        <taxon>Eukaryota</taxon>
        <taxon>Viridiplantae</taxon>
        <taxon>Streptophyta</taxon>
        <taxon>Embryophyta</taxon>
        <taxon>Tracheophyta</taxon>
        <taxon>Spermatophyta</taxon>
        <taxon>Magnoliopsida</taxon>
        <taxon>eudicotyledons</taxon>
        <taxon>Gunneridae</taxon>
        <taxon>Pentapetalae</taxon>
        <taxon>Saxifragales</taxon>
        <taxon>Crassulaceae</taxon>
        <taxon>Kalanchoe</taxon>
    </lineage>
</organism>
<feature type="transmembrane region" description="Helical" evidence="6">
    <location>
        <begin position="432"/>
        <end position="456"/>
    </location>
</feature>
<feature type="transmembrane region" description="Helical" evidence="6">
    <location>
        <begin position="208"/>
        <end position="229"/>
    </location>
</feature>
<feature type="transmembrane region" description="Helical" evidence="6">
    <location>
        <begin position="91"/>
        <end position="113"/>
    </location>
</feature>
<dbReference type="Pfam" id="PF01554">
    <property type="entry name" value="MatE"/>
    <property type="match status" value="2"/>
</dbReference>
<feature type="transmembrane region" description="Helical" evidence="6">
    <location>
        <begin position="319"/>
        <end position="344"/>
    </location>
</feature>
<dbReference type="EnsemblPlants" id="Kaladp0024s0099.1.v1.1">
    <property type="protein sequence ID" value="Kaladp0024s0099.1.v1.1"/>
    <property type="gene ID" value="Kaladp0024s0099.v1.1"/>
</dbReference>
<dbReference type="AlphaFoldDB" id="A0A7N0T5L4"/>
<evidence type="ECO:0000256" key="2">
    <source>
        <dbReference type="ARBA" id="ARBA00010199"/>
    </source>
</evidence>
<dbReference type="GO" id="GO:0015297">
    <property type="term" value="F:antiporter activity"/>
    <property type="evidence" value="ECO:0007669"/>
    <property type="project" value="InterPro"/>
</dbReference>
<dbReference type="Gramene" id="Kaladp0024s0099.1.v1.1">
    <property type="protein sequence ID" value="Kaladp0024s0099.1.v1.1"/>
    <property type="gene ID" value="Kaladp0024s0099.v1.1"/>
</dbReference>
<dbReference type="GO" id="GO:0042910">
    <property type="term" value="F:xenobiotic transmembrane transporter activity"/>
    <property type="evidence" value="ECO:0007669"/>
    <property type="project" value="InterPro"/>
</dbReference>
<evidence type="ECO:0000313" key="7">
    <source>
        <dbReference type="EnsemblPlants" id="Kaladp0024s0099.1.v1.1"/>
    </source>
</evidence>
<proteinExistence type="inferred from homology"/>
<feature type="transmembrane region" description="Helical" evidence="6">
    <location>
        <begin position="356"/>
        <end position="378"/>
    </location>
</feature>
<feature type="transmembrane region" description="Helical" evidence="6">
    <location>
        <begin position="462"/>
        <end position="483"/>
    </location>
</feature>
<evidence type="ECO:0000256" key="5">
    <source>
        <dbReference type="ARBA" id="ARBA00023136"/>
    </source>
</evidence>
<dbReference type="CDD" id="cd13132">
    <property type="entry name" value="MATE_eukaryotic"/>
    <property type="match status" value="1"/>
</dbReference>
<keyword evidence="4 6" id="KW-1133">Transmembrane helix</keyword>
<comment type="similarity">
    <text evidence="2 6">Belongs to the multi antimicrobial extrusion (MATE) (TC 2.A.66.1) family.</text>
</comment>
<feature type="transmembrane region" description="Helical" evidence="6">
    <location>
        <begin position="177"/>
        <end position="196"/>
    </location>
</feature>
<evidence type="ECO:0000256" key="4">
    <source>
        <dbReference type="ARBA" id="ARBA00022989"/>
    </source>
</evidence>
<feature type="transmembrane region" description="Helical" evidence="6">
    <location>
        <begin position="279"/>
        <end position="307"/>
    </location>
</feature>
<feature type="transmembrane region" description="Helical" evidence="6">
    <location>
        <begin position="144"/>
        <end position="165"/>
    </location>
</feature>
<reference evidence="7" key="1">
    <citation type="submission" date="2021-01" db="UniProtKB">
        <authorList>
            <consortium name="EnsemblPlants"/>
        </authorList>
    </citation>
    <scope>IDENTIFICATION</scope>
</reference>
<feature type="transmembrane region" description="Helical" evidence="6">
    <location>
        <begin position="60"/>
        <end position="85"/>
    </location>
</feature>
<dbReference type="Proteomes" id="UP000594263">
    <property type="component" value="Unplaced"/>
</dbReference>
<evidence type="ECO:0000313" key="8">
    <source>
        <dbReference type="Proteomes" id="UP000594263"/>
    </source>
</evidence>
<protein>
    <recommendedName>
        <fullName evidence="6">Protein DETOXIFICATION</fullName>
    </recommendedName>
    <alternativeName>
        <fullName evidence="6">Multidrug and toxic compound extrusion protein</fullName>
    </alternativeName>
</protein>